<feature type="repeat" description="ANK" evidence="4">
    <location>
        <begin position="299"/>
        <end position="331"/>
    </location>
</feature>
<dbReference type="PROSITE" id="PS50088">
    <property type="entry name" value="ANK_REPEAT"/>
    <property type="match status" value="4"/>
</dbReference>
<gene>
    <name evidence="5" type="ORF">SteCoe_10788</name>
</gene>
<dbReference type="SUPFAM" id="SSF48403">
    <property type="entry name" value="Ankyrin repeat"/>
    <property type="match status" value="1"/>
</dbReference>
<sequence length="616" mass="69097">MALDQTRINDKAPEMYPELRKRERKILFGEVSVNGELILKEAGLSSIPHHLFNDQWEQIIHLDARENLLTNIDALPIPRIRNLQTLDLRNNHLECVVENLGDIRSLVTLRLDNNCISALPPSIKKLTDLETLSVSSNNLAFLPSGITELKNLKTLIISENKIKYLPPTLGELRNLRILYIHKNHFSALPLTFSMLDNIKELSLEWFRYTNPPLPKLLKGHIGEAMIMSLKTLCSNLYQAKNEECTLVSFLQHFSEGEFNINLVDTKKKSLLHLAASEGDYGVVHGLIKSNIDIDLLDKDSLSAMALAIKAEQMECVKILLESGADVNEGGGALGSSLHLAAFLVQPWLVRELLKRRADVNLKDCEGNTPLHIILGVFNKNKLASQMIADILIEAGAQVNALNKESWAPIHLAARRGQNHSIKWALRQNKILKKAGRETIDFNLQGGSHFWTPMHLAGHAGHFEIVELLVNSGAQLFIRNSDGRTPRQSSKGDLALFKYLVRAEKEVLKKQALSKNESYDVSELSEKEETMTDPIGDTKWKTYAGIYLLAQKGSVKEIRKALQKVNDDEVVKADLVYLLSKFGQDMRDIGDKAKGLVAKESQFALGNKDEFILNPRL</sequence>
<dbReference type="InterPro" id="IPR032675">
    <property type="entry name" value="LRR_dom_sf"/>
</dbReference>
<dbReference type="SUPFAM" id="SSF52047">
    <property type="entry name" value="RNI-like"/>
    <property type="match status" value="1"/>
</dbReference>
<dbReference type="InterPro" id="IPR002110">
    <property type="entry name" value="Ankyrin_rpt"/>
</dbReference>
<feature type="repeat" description="ANK" evidence="4">
    <location>
        <begin position="448"/>
        <end position="480"/>
    </location>
</feature>
<dbReference type="AlphaFoldDB" id="A0A1R2CEK2"/>
<evidence type="ECO:0000256" key="1">
    <source>
        <dbReference type="ARBA" id="ARBA00022614"/>
    </source>
</evidence>
<evidence type="ECO:0000313" key="5">
    <source>
        <dbReference type="EMBL" id="OMJ87457.1"/>
    </source>
</evidence>
<organism evidence="5 6">
    <name type="scientific">Stentor coeruleus</name>
    <dbReference type="NCBI Taxonomy" id="5963"/>
    <lineage>
        <taxon>Eukaryota</taxon>
        <taxon>Sar</taxon>
        <taxon>Alveolata</taxon>
        <taxon>Ciliophora</taxon>
        <taxon>Postciliodesmatophora</taxon>
        <taxon>Heterotrichea</taxon>
        <taxon>Heterotrichida</taxon>
        <taxon>Stentoridae</taxon>
        <taxon>Stentor</taxon>
    </lineage>
</organism>
<comment type="caution">
    <text evidence="5">The sequence shown here is derived from an EMBL/GenBank/DDBJ whole genome shotgun (WGS) entry which is preliminary data.</text>
</comment>
<proteinExistence type="predicted"/>
<feature type="repeat" description="ANK" evidence="4">
    <location>
        <begin position="266"/>
        <end position="298"/>
    </location>
</feature>
<dbReference type="PANTHER" id="PTHR24171">
    <property type="entry name" value="ANKYRIN REPEAT DOMAIN-CONTAINING PROTEIN 39-RELATED"/>
    <property type="match status" value="1"/>
</dbReference>
<dbReference type="InterPro" id="IPR001611">
    <property type="entry name" value="Leu-rich_rpt"/>
</dbReference>
<name>A0A1R2CEK2_9CILI</name>
<dbReference type="InterPro" id="IPR003591">
    <property type="entry name" value="Leu-rich_rpt_typical-subtyp"/>
</dbReference>
<dbReference type="Gene3D" id="3.80.10.10">
    <property type="entry name" value="Ribonuclease Inhibitor"/>
    <property type="match status" value="2"/>
</dbReference>
<evidence type="ECO:0000256" key="2">
    <source>
        <dbReference type="ARBA" id="ARBA00022737"/>
    </source>
</evidence>
<feature type="repeat" description="ANK" evidence="4">
    <location>
        <begin position="365"/>
        <end position="403"/>
    </location>
</feature>
<dbReference type="Pfam" id="PF00560">
    <property type="entry name" value="LRR_1"/>
    <property type="match status" value="1"/>
</dbReference>
<dbReference type="InterPro" id="IPR036770">
    <property type="entry name" value="Ankyrin_rpt-contain_sf"/>
</dbReference>
<reference evidence="5 6" key="1">
    <citation type="submission" date="2016-11" db="EMBL/GenBank/DDBJ databases">
        <title>The macronuclear genome of Stentor coeruleus: a giant cell with tiny introns.</title>
        <authorList>
            <person name="Slabodnick M."/>
            <person name="Ruby J.G."/>
            <person name="Reiff S.B."/>
            <person name="Swart E.C."/>
            <person name="Gosai S."/>
            <person name="Prabakaran S."/>
            <person name="Witkowska E."/>
            <person name="Larue G.E."/>
            <person name="Fisher S."/>
            <person name="Freeman R.M."/>
            <person name="Gunawardena J."/>
            <person name="Chu W."/>
            <person name="Stover N.A."/>
            <person name="Gregory B.D."/>
            <person name="Nowacki M."/>
            <person name="Derisi J."/>
            <person name="Roy S.W."/>
            <person name="Marshall W.F."/>
            <person name="Sood P."/>
        </authorList>
    </citation>
    <scope>NUCLEOTIDE SEQUENCE [LARGE SCALE GENOMIC DNA]</scope>
    <source>
        <strain evidence="5">WM001</strain>
    </source>
</reference>
<dbReference type="Pfam" id="PF13855">
    <property type="entry name" value="LRR_8"/>
    <property type="match status" value="1"/>
</dbReference>
<dbReference type="Gene3D" id="1.25.40.20">
    <property type="entry name" value="Ankyrin repeat-containing domain"/>
    <property type="match status" value="2"/>
</dbReference>
<dbReference type="PROSITE" id="PS50297">
    <property type="entry name" value="ANK_REP_REGION"/>
    <property type="match status" value="3"/>
</dbReference>
<keyword evidence="2" id="KW-0677">Repeat</keyword>
<keyword evidence="6" id="KW-1185">Reference proteome</keyword>
<keyword evidence="1" id="KW-0433">Leucine-rich repeat</keyword>
<evidence type="ECO:0000313" key="6">
    <source>
        <dbReference type="Proteomes" id="UP000187209"/>
    </source>
</evidence>
<accession>A0A1R2CEK2</accession>
<dbReference type="SMART" id="SM00369">
    <property type="entry name" value="LRR_TYP"/>
    <property type="match status" value="5"/>
</dbReference>
<keyword evidence="3 4" id="KW-0040">ANK repeat</keyword>
<dbReference type="SMART" id="SM00248">
    <property type="entry name" value="ANK"/>
    <property type="match status" value="6"/>
</dbReference>
<evidence type="ECO:0000256" key="4">
    <source>
        <dbReference type="PROSITE-ProRule" id="PRU00023"/>
    </source>
</evidence>
<dbReference type="Pfam" id="PF00023">
    <property type="entry name" value="Ank"/>
    <property type="match status" value="1"/>
</dbReference>
<dbReference type="OrthoDB" id="310270at2759"/>
<evidence type="ECO:0000256" key="3">
    <source>
        <dbReference type="ARBA" id="ARBA00023043"/>
    </source>
</evidence>
<dbReference type="Proteomes" id="UP000187209">
    <property type="component" value="Unassembled WGS sequence"/>
</dbReference>
<dbReference type="EMBL" id="MPUH01000176">
    <property type="protein sequence ID" value="OMJ87457.1"/>
    <property type="molecule type" value="Genomic_DNA"/>
</dbReference>
<protein>
    <submittedName>
        <fullName evidence="5">Uncharacterized protein</fullName>
    </submittedName>
</protein>
<dbReference type="PANTHER" id="PTHR24171:SF9">
    <property type="entry name" value="ANKYRIN REPEAT DOMAIN-CONTAINING PROTEIN 39"/>
    <property type="match status" value="1"/>
</dbReference>
<dbReference type="Pfam" id="PF12796">
    <property type="entry name" value="Ank_2"/>
    <property type="match status" value="2"/>
</dbReference>